<feature type="domain" description="Large polyvalent protein-associated" evidence="1">
    <location>
        <begin position="374"/>
        <end position="445"/>
    </location>
</feature>
<evidence type="ECO:0000313" key="2">
    <source>
        <dbReference type="EMBL" id="AFI06723.1"/>
    </source>
</evidence>
<proteinExistence type="predicted"/>
<evidence type="ECO:0000313" key="3">
    <source>
        <dbReference type="Proteomes" id="UP000005013"/>
    </source>
</evidence>
<dbReference type="EMBL" id="CP003482">
    <property type="protein sequence ID" value="AFI06723.1"/>
    <property type="molecule type" value="Genomic_DNA"/>
</dbReference>
<dbReference type="Pfam" id="PF18821">
    <property type="entry name" value="LPD7"/>
    <property type="match status" value="1"/>
</dbReference>
<dbReference type="KEGG" id="hcm:HCD_08804"/>
<keyword evidence="2" id="KW-0614">Plasmid</keyword>
<protein>
    <submittedName>
        <fullName evidence="2">Relaxase NikB</fullName>
    </submittedName>
</protein>
<keyword evidence="3" id="KW-1185">Reference proteome</keyword>
<evidence type="ECO:0000259" key="1">
    <source>
        <dbReference type="Pfam" id="PF18821"/>
    </source>
</evidence>
<reference evidence="2 3" key="1">
    <citation type="journal article" date="2013" name="PLoS ONE">
        <title>Sequence Divergence and Conservation in Genomes ofHelicobacter cetorum Strains from a Dolphin and a Whale.</title>
        <authorList>
            <person name="Kersulyte D."/>
            <person name="Rossi M."/>
            <person name="Berg D.E."/>
        </authorList>
    </citation>
    <scope>NUCLEOTIDE SEQUENCE [LARGE SCALE GENOMIC DNA]</scope>
    <source>
        <strain evidence="3">ATCC BAA-540 / MIT 99-5656</strain>
        <plasmid evidence="2">pHCD</plasmid>
    </source>
</reference>
<dbReference type="Proteomes" id="UP000005013">
    <property type="component" value="Plasmid pHCD"/>
</dbReference>
<dbReference type="AlphaFoldDB" id="I0EUV4"/>
<name>I0EUV4_HELCM</name>
<dbReference type="OrthoDB" id="5346232at2"/>
<dbReference type="RefSeq" id="WP_014660179.1">
    <property type="nucleotide sequence ID" value="NC_017736.1"/>
</dbReference>
<sequence length="494" mass="58687">MIITISMKSYGLAEYLKSGKKQGDPYTRQEKDIVTHLYGNLDTFRHATNYLKKNKQWSKNYEHCVIGFSKTDMQILEKLPPQERTNALQDMALQVIKHRTTGYDLKHEVIAYAEVHDPKIKYRTDNKERLSHIHIGISYLNALDNTRLRTTFYNNSFIKDTLQKYIAKQYNLTYSTSNDKKQEPFKREWETKEFSQSHLARMELKESLKDIKSVDELKEFFKQNDIKYREVKTKNNHYFKVIDKEKYKHDINLRGKDFKHIELLTKGESSTKKDYYPDNLQTATQQELETILETYRQERTTFIDKRRSKQSKELLQQELERDLTQFNQAKQELEQNNHTNSIQISKPTYQQKLLSSYYKSYIDNDFKGFFVSKNKDYIDIKHNQKQIHIQDKGDSIVSLNHQANSLQEQVKIMLDLAIAKEWKLTELDIKGNADFKAEVKKQIAHRLKEQEPINLPNELQKMHENALQSTKNQKPTNVYLHHKKSHKPPLMNLI</sequence>
<organism evidence="2 3">
    <name type="scientific">Helicobacter cetorum (strain ATCC BAA-540 / CCUG 52418 / MIT 99-5656)</name>
    <dbReference type="NCBI Taxonomy" id="1163745"/>
    <lineage>
        <taxon>Bacteria</taxon>
        <taxon>Pseudomonadati</taxon>
        <taxon>Campylobacterota</taxon>
        <taxon>Epsilonproteobacteria</taxon>
        <taxon>Campylobacterales</taxon>
        <taxon>Helicobacteraceae</taxon>
        <taxon>Helicobacter</taxon>
    </lineage>
</organism>
<dbReference type="InterPro" id="IPR040677">
    <property type="entry name" value="LPD7"/>
</dbReference>
<gene>
    <name evidence="2" type="ordered locus">HCD_08804</name>
</gene>
<geneLocation type="plasmid" evidence="2 3">
    <name>pHCD</name>
</geneLocation>
<dbReference type="HOGENOM" id="CLU_551834_0_0_7"/>
<dbReference type="PATRIC" id="fig|1163745.3.peg.1852"/>
<accession>I0EUV4</accession>